<evidence type="ECO:0000313" key="2">
    <source>
        <dbReference type="EMBL" id="KFN46866.1"/>
    </source>
</evidence>
<protein>
    <submittedName>
        <fullName evidence="2">Uncharacterized protein</fullName>
    </submittedName>
</protein>
<accession>A0A091B566</accession>
<feature type="transmembrane region" description="Helical" evidence="1">
    <location>
        <begin position="6"/>
        <end position="23"/>
    </location>
</feature>
<name>A0A091B566_9GAMM</name>
<proteinExistence type="predicted"/>
<evidence type="ECO:0000256" key="1">
    <source>
        <dbReference type="SAM" id="Phobius"/>
    </source>
</evidence>
<gene>
    <name evidence="2" type="ORF">N787_00805</name>
</gene>
<keyword evidence="1" id="KW-0472">Membrane</keyword>
<dbReference type="EMBL" id="AVCK01000012">
    <property type="protein sequence ID" value="KFN46866.1"/>
    <property type="molecule type" value="Genomic_DNA"/>
</dbReference>
<keyword evidence="1" id="KW-0812">Transmembrane</keyword>
<dbReference type="Proteomes" id="UP000029393">
    <property type="component" value="Unassembled WGS sequence"/>
</dbReference>
<feature type="transmembrane region" description="Helical" evidence="1">
    <location>
        <begin position="35"/>
        <end position="53"/>
    </location>
</feature>
<keyword evidence="3" id="KW-1185">Reference proteome</keyword>
<sequence length="93" mass="10356">MHNLYAIVTYFGMGIGIAFVSLAPKFSAFAFRRVFMLLVGIAFPVVFLMMFQPDLAPWRGLLQRSLDVALAVSLILMTWTLVPSDHHARKAAA</sequence>
<keyword evidence="1" id="KW-1133">Transmembrane helix</keyword>
<dbReference type="AlphaFoldDB" id="A0A091B566"/>
<evidence type="ECO:0000313" key="3">
    <source>
        <dbReference type="Proteomes" id="UP000029393"/>
    </source>
</evidence>
<feature type="transmembrane region" description="Helical" evidence="1">
    <location>
        <begin position="65"/>
        <end position="82"/>
    </location>
</feature>
<organism evidence="2 3">
    <name type="scientific">Arenimonas metalli CF5-1</name>
    <dbReference type="NCBI Taxonomy" id="1384056"/>
    <lineage>
        <taxon>Bacteria</taxon>
        <taxon>Pseudomonadati</taxon>
        <taxon>Pseudomonadota</taxon>
        <taxon>Gammaproteobacteria</taxon>
        <taxon>Lysobacterales</taxon>
        <taxon>Lysobacteraceae</taxon>
        <taxon>Arenimonas</taxon>
    </lineage>
</organism>
<reference evidence="2 3" key="1">
    <citation type="submission" date="2013-09" db="EMBL/GenBank/DDBJ databases">
        <title>Genome sequencing of Arenimonas metalli.</title>
        <authorList>
            <person name="Chen F."/>
            <person name="Wang G."/>
        </authorList>
    </citation>
    <scope>NUCLEOTIDE SEQUENCE [LARGE SCALE GENOMIC DNA]</scope>
    <source>
        <strain evidence="2 3">CF5-1</strain>
    </source>
</reference>
<comment type="caution">
    <text evidence="2">The sequence shown here is derived from an EMBL/GenBank/DDBJ whole genome shotgun (WGS) entry which is preliminary data.</text>
</comment>